<gene>
    <name evidence="1" type="ORF">B7C62_11090</name>
</gene>
<organism evidence="1 2">
    <name type="scientific">Kitasatospora albolonga</name>
    <dbReference type="NCBI Taxonomy" id="68173"/>
    <lineage>
        <taxon>Bacteria</taxon>
        <taxon>Bacillati</taxon>
        <taxon>Actinomycetota</taxon>
        <taxon>Actinomycetes</taxon>
        <taxon>Kitasatosporales</taxon>
        <taxon>Streptomycetaceae</taxon>
        <taxon>Kitasatospora</taxon>
    </lineage>
</organism>
<name>A0ABC8BR91_9ACTN</name>
<protein>
    <submittedName>
        <fullName evidence="1">Uncharacterized protein</fullName>
    </submittedName>
</protein>
<dbReference type="KEGG" id="kab:B7C62_11090"/>
<dbReference type="EMBL" id="CP020563">
    <property type="protein sequence ID" value="ARF72758.1"/>
    <property type="molecule type" value="Genomic_DNA"/>
</dbReference>
<reference evidence="1 2" key="1">
    <citation type="submission" date="2017-04" db="EMBL/GenBank/DDBJ databases">
        <title>The complete genome sequence of Streptomyces albolongus YIM 101047, the producer of novel bafilomycins and novel odoriferous sesquiterpenoids.</title>
        <authorList>
            <person name="Yin M."/>
            <person name="Jiang Y."/>
        </authorList>
    </citation>
    <scope>NUCLEOTIDE SEQUENCE [LARGE SCALE GENOMIC DNA]</scope>
    <source>
        <strain evidence="1 2">YIM 101047</strain>
    </source>
</reference>
<evidence type="ECO:0000313" key="1">
    <source>
        <dbReference type="EMBL" id="ARF72758.1"/>
    </source>
</evidence>
<accession>A0ABC8BR91</accession>
<evidence type="ECO:0000313" key="2">
    <source>
        <dbReference type="Proteomes" id="UP000192251"/>
    </source>
</evidence>
<dbReference type="AlphaFoldDB" id="A0ABC8BR91"/>
<proteinExistence type="predicted"/>
<dbReference type="Proteomes" id="UP000192251">
    <property type="component" value="Chromosome"/>
</dbReference>
<sequence length="168" mass="17812">MGVLDGWRRRGVGVGYELQAVIAEDEVLRGAVRDLPVARVASLGQGLSLMPMTDELFDAVTDGTEGPLGFWRLPGGFDQRLAEWSAAGAVAYVEAEYFGGVGEQRAAVWAEGAVVLGPLQVREGQSFGPAGSPISLALRRLGAVADPPADEFVAVGLNRHRHSEDWLG</sequence>
<keyword evidence="2" id="KW-1185">Reference proteome</keyword>